<gene>
    <name evidence="1" type="primary">holA</name>
    <name evidence="1" type="ORF">BUCIPICE3303_287</name>
</gene>
<protein>
    <submittedName>
        <fullName evidence="1">DNA polymerase III subunit delta, partial</fullName>
        <ecNumber evidence="1">2.7.7.7</ecNumber>
    </submittedName>
</protein>
<dbReference type="Gene3D" id="3.40.50.300">
    <property type="entry name" value="P-loop containing nucleotide triphosphate hydrolases"/>
    <property type="match status" value="1"/>
</dbReference>
<dbReference type="AlphaFoldDB" id="A0A803FU48"/>
<reference evidence="1 2" key="1">
    <citation type="submission" date="2019-02" db="EMBL/GenBank/DDBJ databases">
        <authorList>
            <person name="Manzano-Marin A."/>
            <person name="Manzano-Marin A."/>
        </authorList>
    </citation>
    <scope>NUCLEOTIDE SEQUENCE [LARGE SCALE GENOMIC DNA]</scope>
    <source>
        <strain evidence="1 2">BuCipiceae</strain>
    </source>
</reference>
<dbReference type="OrthoDB" id="6553324at2"/>
<dbReference type="SUPFAM" id="SSF52540">
    <property type="entry name" value="P-loop containing nucleoside triphosphate hydrolases"/>
    <property type="match status" value="1"/>
</dbReference>
<organism evidence="1 2">
    <name type="scientific">Buchnera aphidicola</name>
    <name type="common">Cinara piceae</name>
    <dbReference type="NCBI Taxonomy" id="1660043"/>
    <lineage>
        <taxon>Bacteria</taxon>
        <taxon>Pseudomonadati</taxon>
        <taxon>Pseudomonadota</taxon>
        <taxon>Gammaproteobacteria</taxon>
        <taxon>Enterobacterales</taxon>
        <taxon>Erwiniaceae</taxon>
        <taxon>Buchnera</taxon>
    </lineage>
</organism>
<evidence type="ECO:0000313" key="2">
    <source>
        <dbReference type="Proteomes" id="UP000294455"/>
    </source>
</evidence>
<evidence type="ECO:0000313" key="1">
    <source>
        <dbReference type="EMBL" id="VFP88565.1"/>
    </source>
</evidence>
<proteinExistence type="predicted"/>
<name>A0A803FU48_9GAMM</name>
<accession>A0A803FU48</accession>
<keyword evidence="1" id="KW-0548">Nucleotidyltransferase</keyword>
<dbReference type="Proteomes" id="UP000294455">
    <property type="component" value="Chromosome"/>
</dbReference>
<dbReference type="EMBL" id="LR217739">
    <property type="protein sequence ID" value="VFP88565.1"/>
    <property type="molecule type" value="Genomic_DNA"/>
</dbReference>
<keyword evidence="1" id="KW-0808">Transferase</keyword>
<dbReference type="EC" id="2.7.7.7" evidence="1"/>
<sequence length="328" mass="40278">MFIDTINLKNYIKKKKIFTYIILESEYIFIQANKNIILNHIKKKKYIFKQELIIHHNNDWNNIFEIFKKKDLFNKKKIFSITIYDYFMSLNLQKKMKKIETYSLDKTIKIFYFPNLYYNFLCKKFFYSYLKNTGVIINNSSSYINNIKYWIHSTIKNCNCTMTSEAKNFFLKKIYINIKYFTNLLENIILLYPNTLITKKMIYKYYKKNKILNYHDWIQSIIYKKKEKSIKILKLLKKQKYNYVILINAYKKLIYMILYNKKKEYIENKFINYKININTFLLNCLIKNNSINIIKLILKLLKKIEICIQKNQKKNIWMHLKTLSIIFN</sequence>
<dbReference type="GO" id="GO:0003887">
    <property type="term" value="F:DNA-directed DNA polymerase activity"/>
    <property type="evidence" value="ECO:0007669"/>
    <property type="project" value="UniProtKB-EC"/>
</dbReference>
<dbReference type="RefSeq" id="WP_154049336.1">
    <property type="nucleotide sequence ID" value="NZ_LR217739.1"/>
</dbReference>
<dbReference type="InterPro" id="IPR027417">
    <property type="entry name" value="P-loop_NTPase"/>
</dbReference>